<feature type="domain" description="HTH lacI-type" evidence="4">
    <location>
        <begin position="10"/>
        <end position="64"/>
    </location>
</feature>
<dbReference type="CDD" id="cd06267">
    <property type="entry name" value="PBP1_LacI_sugar_binding-like"/>
    <property type="match status" value="1"/>
</dbReference>
<sequence length="344" mass="36503">MSTPPRSRKTTMSDVAALAGVSRTLVSFVLSGKPGASDDTRDRVLAAARELDYRPDNAARLLARGRSRTLGVVIDVRQPFQADLVTHIYPVAEAAGYEVLLSASAPGRDETKAIEALLSHRCEGVILLGPSSSPEYVAHLEERAVVVMIGRALPATDFDIVRSADDHGVRQAVDHLVGLGHVDIHHVDGGTDSGATERRAAFRAAMDERGLPAVVWPGAHTEEAGSAAGTRMVAERRVPTAVIAGNDLCAVGLMDAFHRAGIAVPEDVSVVGYDDSELAHLSRIDLTTVRQDAEGLAATAVRFAIARLEDESLAPAELVVEPSLVVRGSTGPVRTVARRTVRRT</sequence>
<dbReference type="Pfam" id="PF13377">
    <property type="entry name" value="Peripla_BP_3"/>
    <property type="match status" value="1"/>
</dbReference>
<dbReference type="InterPro" id="IPR046335">
    <property type="entry name" value="LacI/GalR-like_sensor"/>
</dbReference>
<keyword evidence="2 5" id="KW-0238">DNA-binding</keyword>
<evidence type="ECO:0000259" key="4">
    <source>
        <dbReference type="PROSITE" id="PS50932"/>
    </source>
</evidence>
<protein>
    <submittedName>
        <fullName evidence="5">DNA-binding LacI/PurR family transcriptional regulator</fullName>
    </submittedName>
</protein>
<dbReference type="Gene3D" id="1.10.260.40">
    <property type="entry name" value="lambda repressor-like DNA-binding domains"/>
    <property type="match status" value="1"/>
</dbReference>
<dbReference type="SUPFAM" id="SSF53822">
    <property type="entry name" value="Periplasmic binding protein-like I"/>
    <property type="match status" value="1"/>
</dbReference>
<accession>A0ABS2KU71</accession>
<name>A0ABS2KU71_9NOCA</name>
<dbReference type="Gene3D" id="3.40.50.2300">
    <property type="match status" value="2"/>
</dbReference>
<keyword evidence="6" id="KW-1185">Reference proteome</keyword>
<dbReference type="SMART" id="SM00354">
    <property type="entry name" value="HTH_LACI"/>
    <property type="match status" value="1"/>
</dbReference>
<evidence type="ECO:0000313" key="5">
    <source>
        <dbReference type="EMBL" id="MBM7415422.1"/>
    </source>
</evidence>
<reference evidence="5 6" key="1">
    <citation type="submission" date="2021-01" db="EMBL/GenBank/DDBJ databases">
        <title>Genomics of switchgrass bacterial isolates.</title>
        <authorList>
            <person name="Shade A."/>
        </authorList>
    </citation>
    <scope>NUCLEOTIDE SEQUENCE [LARGE SCALE GENOMIC DNA]</scope>
    <source>
        <strain evidence="5 6">PvP111</strain>
    </source>
</reference>
<dbReference type="InterPro" id="IPR010982">
    <property type="entry name" value="Lambda_DNA-bd_dom_sf"/>
</dbReference>
<dbReference type="PANTHER" id="PTHR30146">
    <property type="entry name" value="LACI-RELATED TRANSCRIPTIONAL REPRESSOR"/>
    <property type="match status" value="1"/>
</dbReference>
<dbReference type="CDD" id="cd01392">
    <property type="entry name" value="HTH_LacI"/>
    <property type="match status" value="1"/>
</dbReference>
<evidence type="ECO:0000313" key="6">
    <source>
        <dbReference type="Proteomes" id="UP000703038"/>
    </source>
</evidence>
<comment type="caution">
    <text evidence="5">The sequence shown here is derived from an EMBL/GenBank/DDBJ whole genome shotgun (WGS) entry which is preliminary data.</text>
</comment>
<keyword evidence="1" id="KW-0805">Transcription regulation</keyword>
<dbReference type="GO" id="GO:0003677">
    <property type="term" value="F:DNA binding"/>
    <property type="evidence" value="ECO:0007669"/>
    <property type="project" value="UniProtKB-KW"/>
</dbReference>
<gene>
    <name evidence="5" type="ORF">JOE42_002155</name>
</gene>
<keyword evidence="3" id="KW-0804">Transcription</keyword>
<dbReference type="PROSITE" id="PS50932">
    <property type="entry name" value="HTH_LACI_2"/>
    <property type="match status" value="1"/>
</dbReference>
<dbReference type="Proteomes" id="UP000703038">
    <property type="component" value="Unassembled WGS sequence"/>
</dbReference>
<dbReference type="PANTHER" id="PTHR30146:SF109">
    <property type="entry name" value="HTH-TYPE TRANSCRIPTIONAL REGULATOR GALS"/>
    <property type="match status" value="1"/>
</dbReference>
<dbReference type="EMBL" id="JAFBBK010000001">
    <property type="protein sequence ID" value="MBM7415422.1"/>
    <property type="molecule type" value="Genomic_DNA"/>
</dbReference>
<dbReference type="InterPro" id="IPR000843">
    <property type="entry name" value="HTH_LacI"/>
</dbReference>
<proteinExistence type="predicted"/>
<dbReference type="InterPro" id="IPR028082">
    <property type="entry name" value="Peripla_BP_I"/>
</dbReference>
<dbReference type="Pfam" id="PF00356">
    <property type="entry name" value="LacI"/>
    <property type="match status" value="1"/>
</dbReference>
<evidence type="ECO:0000256" key="1">
    <source>
        <dbReference type="ARBA" id="ARBA00023015"/>
    </source>
</evidence>
<evidence type="ECO:0000256" key="2">
    <source>
        <dbReference type="ARBA" id="ARBA00023125"/>
    </source>
</evidence>
<organism evidence="5 6">
    <name type="scientific">Rhodococcoides corynebacterioides</name>
    <dbReference type="NCBI Taxonomy" id="53972"/>
    <lineage>
        <taxon>Bacteria</taxon>
        <taxon>Bacillati</taxon>
        <taxon>Actinomycetota</taxon>
        <taxon>Actinomycetes</taxon>
        <taxon>Mycobacteriales</taxon>
        <taxon>Nocardiaceae</taxon>
        <taxon>Rhodococcoides</taxon>
    </lineage>
</organism>
<dbReference type="SUPFAM" id="SSF47413">
    <property type="entry name" value="lambda repressor-like DNA-binding domains"/>
    <property type="match status" value="1"/>
</dbReference>
<evidence type="ECO:0000256" key="3">
    <source>
        <dbReference type="ARBA" id="ARBA00023163"/>
    </source>
</evidence>